<dbReference type="Proteomes" id="UP001194414">
    <property type="component" value="Unassembled WGS sequence"/>
</dbReference>
<protein>
    <submittedName>
        <fullName evidence="1">Uncharacterized protein</fullName>
    </submittedName>
</protein>
<proteinExistence type="predicted"/>
<dbReference type="RefSeq" id="WP_198564195.1">
    <property type="nucleotide sequence ID" value="NZ_JACCPK010000005.1"/>
</dbReference>
<evidence type="ECO:0000313" key="2">
    <source>
        <dbReference type="Proteomes" id="UP001194414"/>
    </source>
</evidence>
<comment type="caution">
    <text evidence="1">The sequence shown here is derived from an EMBL/GenBank/DDBJ whole genome shotgun (WGS) entry which is preliminary data.</text>
</comment>
<gene>
    <name evidence="1" type="ORF">HYQ56_0162</name>
</gene>
<sequence>MKDKKLSGIYESKDYDKFVEDLWYVSGTRVELLKMKLEKGELLPLVEVEKRDDEQLEIIGDQDAFYVSKELKLPVRYYFSYRDENSRYKQRHKVLPTNTELQELINYVSYNHRARGLR</sequence>
<organism evidence="1 2">
    <name type="scientific">Lactobacillus crispatus</name>
    <dbReference type="NCBI Taxonomy" id="47770"/>
    <lineage>
        <taxon>Bacteria</taxon>
        <taxon>Bacillati</taxon>
        <taxon>Bacillota</taxon>
        <taxon>Bacilli</taxon>
        <taxon>Lactobacillales</taxon>
        <taxon>Lactobacillaceae</taxon>
        <taxon>Lactobacillus</taxon>
    </lineage>
</organism>
<accession>A0AAW4DM79</accession>
<name>A0AAW4DM79_9LACO</name>
<evidence type="ECO:0000313" key="1">
    <source>
        <dbReference type="EMBL" id="MBI1707185.1"/>
    </source>
</evidence>
<dbReference type="EMBL" id="JACCPP010000002">
    <property type="protein sequence ID" value="MBI1707185.1"/>
    <property type="molecule type" value="Genomic_DNA"/>
</dbReference>
<dbReference type="AlphaFoldDB" id="A0AAW4DM79"/>
<reference evidence="1" key="1">
    <citation type="submission" date="2020-07" db="EMBL/GenBank/DDBJ databases">
        <title>Comparative genomics analyses of Lactobacillus crispatus isolated from different ecological niches.</title>
        <authorList>
            <person name="Mancino W."/>
            <person name="Mancabelli L."/>
            <person name="Lugli G.A."/>
            <person name="Milani C."/>
            <person name="Viappiani A."/>
            <person name="Anzalone R."/>
            <person name="Longhi G."/>
            <person name="Ventura M."/>
            <person name="Turroni F."/>
        </authorList>
    </citation>
    <scope>NUCLEOTIDE SEQUENCE</scope>
    <source>
        <strain evidence="1">LB65</strain>
    </source>
</reference>